<keyword evidence="4" id="KW-1185">Reference proteome</keyword>
<dbReference type="Pfam" id="PF26130">
    <property type="entry name" value="PB1-like"/>
    <property type="match status" value="1"/>
</dbReference>
<feature type="compositionally biased region" description="Basic residues" evidence="1">
    <location>
        <begin position="643"/>
        <end position="652"/>
    </location>
</feature>
<dbReference type="PANTHER" id="PTHR31973">
    <property type="entry name" value="POLYPROTEIN, PUTATIVE-RELATED"/>
    <property type="match status" value="1"/>
</dbReference>
<evidence type="ECO:0000313" key="3">
    <source>
        <dbReference type="EMBL" id="KAF7138490.1"/>
    </source>
</evidence>
<feature type="compositionally biased region" description="Low complexity" evidence="1">
    <location>
        <begin position="781"/>
        <end position="791"/>
    </location>
</feature>
<feature type="compositionally biased region" description="Polar residues" evidence="1">
    <location>
        <begin position="698"/>
        <end position="719"/>
    </location>
</feature>
<dbReference type="Pfam" id="PF03108">
    <property type="entry name" value="DBD_Tnp_Mut"/>
    <property type="match status" value="1"/>
</dbReference>
<feature type="region of interest" description="Disordered" evidence="1">
    <location>
        <begin position="631"/>
        <end position="668"/>
    </location>
</feature>
<accession>A0A834GQB7</accession>
<comment type="caution">
    <text evidence="3">The sequence shown here is derived from an EMBL/GenBank/DDBJ whole genome shotgun (WGS) entry which is preliminary data.</text>
</comment>
<evidence type="ECO:0000313" key="4">
    <source>
        <dbReference type="Proteomes" id="UP000626092"/>
    </source>
</evidence>
<dbReference type="GO" id="GO:0008270">
    <property type="term" value="F:zinc ion binding"/>
    <property type="evidence" value="ECO:0007669"/>
    <property type="project" value="InterPro"/>
</dbReference>
<proteinExistence type="predicted"/>
<sequence length="828" mass="94112">MAGSFTVEVHHLGQFVENPVRYVEGVVNHVDDCDPDLRSKLEVEDIVERLGYPKYKMLWYRIPRLGLEEGLRVIETDKDAMHMVAVVKGHEQIEIYVEHIIDELDANANVMPFPALPPPEIPEGVEIHIDEEVVNGENVYCNSDTDESLLDLDYPLTDDSDYDDVLFDKYTEKEDENTEKQTKTNELFDSDPEMDNKANNNDQTKTDFVHEEGLRFETFKPPERAENLRFIKGMLFSSLQQFKTAISEYAVHGGYGIKFKKNDRSRVRAVCEDECTFKVLCSKVSRQETFQLKTCELEHKCNRTYKNVRLSSKFLAGKLVKKVKDQPNLRLSKIQEKVHSKFVVQISRSKAYRAKRRALDLVEGSHKEQYAALWDYCNELKRSNPGSTIMMQGLDTTVKDLQPGGEHRFCCRHLYNNQRKKHPGVLIKEWFWKAAYSSCPQAFQRAMTELKKADGNAHKWVEGVPAQVWSRHAFSGRAKTDTLLNNLCEGFNSTILEAREKAIISMVEDIRIYLMLRFQKNRTLIEKVEGVLCPVIKKRLKKEITYSGKWTPFWSGELKYEVKGFKDIFTIDLEECSCRKWLLTGIPFSHAIAAIHFNKQNAEDYTIDTYKRVYTPLIYPTNGPHLWEATGHPPILPPQVRRPTGRPKKLRRREPDEPKKGAKLRSGTTVVCQRCNRTDHNRRTCKGLVGGNKDLPGESSSQATQTQVTCKPVLGQTSIIGPREGQKQAPKGGPKAGPKKTPNGGPKKAQKGGSSGPQQRSIPASLTQPPPTIVTPSQFQPPTSIPASSSAPPGPSTMRKKPTTQGPNRGLKRSRVTNVRLKDIYDWT</sequence>
<feature type="region of interest" description="Disordered" evidence="1">
    <location>
        <begin position="681"/>
        <end position="817"/>
    </location>
</feature>
<dbReference type="InterPro" id="IPR004332">
    <property type="entry name" value="Transposase_MuDR"/>
</dbReference>
<protein>
    <recommendedName>
        <fullName evidence="2">Zinc finger PMZ-type domain-containing protein</fullName>
    </recommendedName>
</protein>
<dbReference type="SMART" id="SM00575">
    <property type="entry name" value="ZnF_PMZ"/>
    <property type="match status" value="1"/>
</dbReference>
<feature type="compositionally biased region" description="Polar residues" evidence="1">
    <location>
        <begin position="756"/>
        <end position="767"/>
    </location>
</feature>
<dbReference type="OrthoDB" id="1679378at2759"/>
<dbReference type="AlphaFoldDB" id="A0A834GQB7"/>
<feature type="region of interest" description="Disordered" evidence="1">
    <location>
        <begin position="171"/>
        <end position="203"/>
    </location>
</feature>
<dbReference type="PANTHER" id="PTHR31973:SF187">
    <property type="entry name" value="MUTATOR TRANSPOSASE MUDRA PROTEIN"/>
    <property type="match status" value="1"/>
</dbReference>
<name>A0A834GQB7_RHOSS</name>
<organism evidence="3 4">
    <name type="scientific">Rhododendron simsii</name>
    <name type="common">Sims's rhododendron</name>
    <dbReference type="NCBI Taxonomy" id="118357"/>
    <lineage>
        <taxon>Eukaryota</taxon>
        <taxon>Viridiplantae</taxon>
        <taxon>Streptophyta</taxon>
        <taxon>Embryophyta</taxon>
        <taxon>Tracheophyta</taxon>
        <taxon>Spermatophyta</taxon>
        <taxon>Magnoliopsida</taxon>
        <taxon>eudicotyledons</taxon>
        <taxon>Gunneridae</taxon>
        <taxon>Pentapetalae</taxon>
        <taxon>asterids</taxon>
        <taxon>Ericales</taxon>
        <taxon>Ericaceae</taxon>
        <taxon>Ericoideae</taxon>
        <taxon>Rhodoreae</taxon>
        <taxon>Rhododendron</taxon>
    </lineage>
</organism>
<dbReference type="InterPro" id="IPR058594">
    <property type="entry name" value="PB1-like_dom_pln"/>
</dbReference>
<feature type="domain" description="Zinc finger PMZ-type" evidence="2">
    <location>
        <begin position="574"/>
        <end position="601"/>
    </location>
</feature>
<dbReference type="Proteomes" id="UP000626092">
    <property type="component" value="Unassembled WGS sequence"/>
</dbReference>
<dbReference type="EMBL" id="WJXA01000007">
    <property type="protein sequence ID" value="KAF7138490.1"/>
    <property type="molecule type" value="Genomic_DNA"/>
</dbReference>
<gene>
    <name evidence="3" type="ORF">RHSIM_Rhsim07G0255600</name>
</gene>
<evidence type="ECO:0000259" key="2">
    <source>
        <dbReference type="SMART" id="SM00575"/>
    </source>
</evidence>
<reference evidence="3" key="1">
    <citation type="submission" date="2019-11" db="EMBL/GenBank/DDBJ databases">
        <authorList>
            <person name="Liu Y."/>
            <person name="Hou J."/>
            <person name="Li T.-Q."/>
            <person name="Guan C.-H."/>
            <person name="Wu X."/>
            <person name="Wu H.-Z."/>
            <person name="Ling F."/>
            <person name="Zhang R."/>
            <person name="Shi X.-G."/>
            <person name="Ren J.-P."/>
            <person name="Chen E.-F."/>
            <person name="Sun J.-M."/>
        </authorList>
    </citation>
    <scope>NUCLEOTIDE SEQUENCE</scope>
    <source>
        <strain evidence="3">Adult_tree_wgs_1</strain>
        <tissue evidence="3">Leaves</tissue>
    </source>
</reference>
<feature type="compositionally biased region" description="Basic and acidic residues" evidence="1">
    <location>
        <begin position="171"/>
        <end position="183"/>
    </location>
</feature>
<dbReference type="InterPro" id="IPR006564">
    <property type="entry name" value="Znf_PMZ"/>
</dbReference>
<evidence type="ECO:0000256" key="1">
    <source>
        <dbReference type="SAM" id="MobiDB-lite"/>
    </source>
</evidence>